<evidence type="ECO:0000313" key="4">
    <source>
        <dbReference type="Proteomes" id="UP000760860"/>
    </source>
</evidence>
<evidence type="ECO:0000313" key="3">
    <source>
        <dbReference type="EMBL" id="KAG3218331.1"/>
    </source>
</evidence>
<feature type="compositionally biased region" description="Basic residues" evidence="1">
    <location>
        <begin position="151"/>
        <end position="163"/>
    </location>
</feature>
<feature type="domain" description="DDE-1" evidence="2">
    <location>
        <begin position="5"/>
        <end position="92"/>
    </location>
</feature>
<name>A0A8T1I1M9_9STRA</name>
<sequence>MNGHLFTQRLRFVVASVLDDVQRPLLLVLDGSRSHFSADIVLEAERLDVLLLFLPANTAHLHQPLDVAVFSTFKVKLRPLTDMHMGETGSSSVDKEKASVMASTAWLECKMGENVKKDVLVLPSSKKRVRKTATVAGRLLTRKVLEEIARPPKKPKKEVKPKRSMAFSNLSQTKKAPKAKKVVNANKPKTTTPINLLESKPVETTPQTSVVMEAIV</sequence>
<dbReference type="GO" id="GO:0003676">
    <property type="term" value="F:nucleic acid binding"/>
    <property type="evidence" value="ECO:0007669"/>
    <property type="project" value="InterPro"/>
</dbReference>
<organism evidence="3 4">
    <name type="scientific">Phytophthora cactorum</name>
    <dbReference type="NCBI Taxonomy" id="29920"/>
    <lineage>
        <taxon>Eukaryota</taxon>
        <taxon>Sar</taxon>
        <taxon>Stramenopiles</taxon>
        <taxon>Oomycota</taxon>
        <taxon>Peronosporomycetes</taxon>
        <taxon>Peronosporales</taxon>
        <taxon>Peronosporaceae</taxon>
        <taxon>Phytophthora</taxon>
    </lineage>
</organism>
<dbReference type="AlphaFoldDB" id="A0A8T1I1M9"/>
<accession>A0A8T1I1M9</accession>
<feature type="region of interest" description="Disordered" evidence="1">
    <location>
        <begin position="150"/>
        <end position="200"/>
    </location>
</feature>
<reference evidence="3" key="1">
    <citation type="submission" date="2018-05" db="EMBL/GenBank/DDBJ databases">
        <title>Effector identification in a new, highly contiguous assembly of the strawberry crown rot pathogen Phytophthora cactorum.</title>
        <authorList>
            <person name="Armitage A.D."/>
            <person name="Nellist C.F."/>
            <person name="Bates H."/>
            <person name="Vickerstaff R.J."/>
            <person name="Harrison R.J."/>
        </authorList>
    </citation>
    <scope>NUCLEOTIDE SEQUENCE</scope>
    <source>
        <strain evidence="3">P421</strain>
    </source>
</reference>
<protein>
    <recommendedName>
        <fullName evidence="2">DDE-1 domain-containing protein</fullName>
    </recommendedName>
</protein>
<dbReference type="InterPro" id="IPR004875">
    <property type="entry name" value="DDE_SF_endonuclease_dom"/>
</dbReference>
<proteinExistence type="predicted"/>
<dbReference type="EMBL" id="RCMV01000369">
    <property type="protein sequence ID" value="KAG3218331.1"/>
    <property type="molecule type" value="Genomic_DNA"/>
</dbReference>
<evidence type="ECO:0000256" key="1">
    <source>
        <dbReference type="SAM" id="MobiDB-lite"/>
    </source>
</evidence>
<dbReference type="Pfam" id="PF03184">
    <property type="entry name" value="DDE_1"/>
    <property type="match status" value="1"/>
</dbReference>
<dbReference type="Proteomes" id="UP000760860">
    <property type="component" value="Unassembled WGS sequence"/>
</dbReference>
<dbReference type="VEuPathDB" id="FungiDB:PC110_g6486"/>
<gene>
    <name evidence="3" type="ORF">PC129_g10865</name>
</gene>
<feature type="compositionally biased region" description="Low complexity" evidence="1">
    <location>
        <begin position="182"/>
        <end position="192"/>
    </location>
</feature>
<comment type="caution">
    <text evidence="3">The sequence shown here is derived from an EMBL/GenBank/DDBJ whole genome shotgun (WGS) entry which is preliminary data.</text>
</comment>
<evidence type="ECO:0000259" key="2">
    <source>
        <dbReference type="Pfam" id="PF03184"/>
    </source>
</evidence>